<dbReference type="PROSITE" id="PS51194">
    <property type="entry name" value="HELICASE_CTER"/>
    <property type="match status" value="1"/>
</dbReference>
<dbReference type="Pfam" id="PF00271">
    <property type="entry name" value="Helicase_C"/>
    <property type="match status" value="1"/>
</dbReference>
<keyword evidence="2" id="KW-0547">Nucleotide-binding</keyword>
<dbReference type="eggNOG" id="KOG0920">
    <property type="taxonomic scope" value="Eukaryota"/>
</dbReference>
<reference evidence="9 10" key="1">
    <citation type="submission" date="2013-03" db="EMBL/GenBank/DDBJ databases">
        <title>The Genome Sequence of Capronia epimyces CBS 606.96.</title>
        <authorList>
            <consortium name="The Broad Institute Genomics Platform"/>
            <person name="Cuomo C."/>
            <person name="de Hoog S."/>
            <person name="Gorbushina A."/>
            <person name="Walker B."/>
            <person name="Young S.K."/>
            <person name="Zeng Q."/>
            <person name="Gargeya S."/>
            <person name="Fitzgerald M."/>
            <person name="Haas B."/>
            <person name="Abouelleil A."/>
            <person name="Allen A.W."/>
            <person name="Alvarado L."/>
            <person name="Arachchi H.M."/>
            <person name="Berlin A.M."/>
            <person name="Chapman S.B."/>
            <person name="Gainer-Dewar J."/>
            <person name="Goldberg J."/>
            <person name="Griggs A."/>
            <person name="Gujja S."/>
            <person name="Hansen M."/>
            <person name="Howarth C."/>
            <person name="Imamovic A."/>
            <person name="Ireland A."/>
            <person name="Larimer J."/>
            <person name="McCowan C."/>
            <person name="Murphy C."/>
            <person name="Pearson M."/>
            <person name="Poon T.W."/>
            <person name="Priest M."/>
            <person name="Roberts A."/>
            <person name="Saif S."/>
            <person name="Shea T."/>
            <person name="Sisk P."/>
            <person name="Sykes S."/>
            <person name="Wortman J."/>
            <person name="Nusbaum C."/>
            <person name="Birren B."/>
        </authorList>
    </citation>
    <scope>NUCLEOTIDE SEQUENCE [LARGE SCALE GENOMIC DNA]</scope>
    <source>
        <strain evidence="9 10">CBS 606.96</strain>
    </source>
</reference>
<organism evidence="9 10">
    <name type="scientific">Capronia epimyces CBS 606.96</name>
    <dbReference type="NCBI Taxonomy" id="1182542"/>
    <lineage>
        <taxon>Eukaryota</taxon>
        <taxon>Fungi</taxon>
        <taxon>Dikarya</taxon>
        <taxon>Ascomycota</taxon>
        <taxon>Pezizomycotina</taxon>
        <taxon>Eurotiomycetes</taxon>
        <taxon>Chaetothyriomycetidae</taxon>
        <taxon>Chaetothyriales</taxon>
        <taxon>Herpotrichiellaceae</taxon>
        <taxon>Capronia</taxon>
    </lineage>
</organism>
<gene>
    <name evidence="9" type="ORF">A1O3_03482</name>
</gene>
<accession>W9YBA4</accession>
<evidence type="ECO:0000256" key="1">
    <source>
        <dbReference type="ARBA" id="ARBA00012552"/>
    </source>
</evidence>
<keyword evidence="3" id="KW-0067">ATP-binding</keyword>
<dbReference type="CDD" id="cd17917">
    <property type="entry name" value="DEXHc_RHA-like"/>
    <property type="match status" value="1"/>
</dbReference>
<dbReference type="Gene3D" id="3.40.50.300">
    <property type="entry name" value="P-loop containing nucleotide triphosphate hydrolases"/>
    <property type="match status" value="2"/>
</dbReference>
<dbReference type="SMART" id="SM00847">
    <property type="entry name" value="HA2"/>
    <property type="match status" value="1"/>
</dbReference>
<proteinExistence type="predicted"/>
<feature type="region of interest" description="Disordered" evidence="6">
    <location>
        <begin position="364"/>
        <end position="448"/>
    </location>
</feature>
<keyword evidence="10" id="KW-1185">Reference proteome</keyword>
<feature type="compositionally biased region" description="Polar residues" evidence="6">
    <location>
        <begin position="391"/>
        <end position="403"/>
    </location>
</feature>
<feature type="domain" description="Helicase C-terminal" evidence="8">
    <location>
        <begin position="942"/>
        <end position="1108"/>
    </location>
</feature>
<evidence type="ECO:0000313" key="9">
    <source>
        <dbReference type="EMBL" id="EXJ86531.1"/>
    </source>
</evidence>
<evidence type="ECO:0000256" key="3">
    <source>
        <dbReference type="ARBA" id="ARBA00022840"/>
    </source>
</evidence>
<dbReference type="SUPFAM" id="SSF52540">
    <property type="entry name" value="P-loop containing nucleoside triphosphate hydrolases"/>
    <property type="match status" value="1"/>
</dbReference>
<feature type="region of interest" description="Disordered" evidence="6">
    <location>
        <begin position="1"/>
        <end position="77"/>
    </location>
</feature>
<dbReference type="RefSeq" id="XP_007731810.1">
    <property type="nucleotide sequence ID" value="XM_007733620.1"/>
</dbReference>
<dbReference type="Gene3D" id="1.20.120.1080">
    <property type="match status" value="1"/>
</dbReference>
<comment type="catalytic activity">
    <reaction evidence="5">
        <text>ATP + H2O = ADP + phosphate + H(+)</text>
        <dbReference type="Rhea" id="RHEA:13065"/>
        <dbReference type="ChEBI" id="CHEBI:15377"/>
        <dbReference type="ChEBI" id="CHEBI:15378"/>
        <dbReference type="ChEBI" id="CHEBI:30616"/>
        <dbReference type="ChEBI" id="CHEBI:43474"/>
        <dbReference type="ChEBI" id="CHEBI:456216"/>
        <dbReference type="EC" id="3.6.4.13"/>
    </reaction>
</comment>
<dbReference type="InterPro" id="IPR027417">
    <property type="entry name" value="P-loop_NTPase"/>
</dbReference>
<dbReference type="STRING" id="1182542.W9YBA4"/>
<evidence type="ECO:0000259" key="8">
    <source>
        <dbReference type="PROSITE" id="PS51194"/>
    </source>
</evidence>
<feature type="compositionally biased region" description="Basic and acidic residues" evidence="6">
    <location>
        <begin position="368"/>
        <end position="390"/>
    </location>
</feature>
<dbReference type="FunFam" id="3.40.50.300:FF:000819">
    <property type="entry name" value="ATP dependent RNA helicase, putative"/>
    <property type="match status" value="1"/>
</dbReference>
<dbReference type="InterPro" id="IPR007502">
    <property type="entry name" value="Helicase-assoc_dom"/>
</dbReference>
<dbReference type="PANTHER" id="PTHR18934:SF145">
    <property type="entry name" value="ATP-DEPENDENT RNA HELICASE DHX57-RELATED"/>
    <property type="match status" value="1"/>
</dbReference>
<name>W9YBA4_9EURO</name>
<feature type="compositionally biased region" description="Acidic residues" evidence="6">
    <location>
        <begin position="275"/>
        <end position="292"/>
    </location>
</feature>
<dbReference type="Pfam" id="PF21010">
    <property type="entry name" value="HA2_C"/>
    <property type="match status" value="1"/>
</dbReference>
<dbReference type="EMBL" id="AMGY01000003">
    <property type="protein sequence ID" value="EXJ86531.1"/>
    <property type="molecule type" value="Genomic_DNA"/>
</dbReference>
<evidence type="ECO:0000256" key="4">
    <source>
        <dbReference type="ARBA" id="ARBA00022884"/>
    </source>
</evidence>
<dbReference type="FunFam" id="3.40.50.300:FF:000500">
    <property type="entry name" value="ATP-dependent RNA helicase DHX29"/>
    <property type="match status" value="1"/>
</dbReference>
<keyword evidence="4" id="KW-0694">RNA-binding</keyword>
<protein>
    <recommendedName>
        <fullName evidence="1">RNA helicase</fullName>
        <ecNumber evidence="1">3.6.4.13</ecNumber>
    </recommendedName>
</protein>
<dbReference type="Pfam" id="PF00270">
    <property type="entry name" value="DEAD"/>
    <property type="match status" value="1"/>
</dbReference>
<dbReference type="CDD" id="cd18791">
    <property type="entry name" value="SF2_C_RHA"/>
    <property type="match status" value="1"/>
</dbReference>
<dbReference type="GO" id="GO:0003723">
    <property type="term" value="F:RNA binding"/>
    <property type="evidence" value="ECO:0007669"/>
    <property type="project" value="UniProtKB-KW"/>
</dbReference>
<evidence type="ECO:0000259" key="7">
    <source>
        <dbReference type="PROSITE" id="PS51192"/>
    </source>
</evidence>
<dbReference type="Proteomes" id="UP000019478">
    <property type="component" value="Unassembled WGS sequence"/>
</dbReference>
<feature type="region of interest" description="Disordered" evidence="6">
    <location>
        <begin position="874"/>
        <end position="900"/>
    </location>
</feature>
<dbReference type="InterPro" id="IPR011545">
    <property type="entry name" value="DEAD/DEAH_box_helicase_dom"/>
</dbReference>
<dbReference type="SMART" id="SM00490">
    <property type="entry name" value="HELICc"/>
    <property type="match status" value="1"/>
</dbReference>
<dbReference type="InterPro" id="IPR014001">
    <property type="entry name" value="Helicase_ATP-bd"/>
</dbReference>
<dbReference type="HOGENOM" id="CLU_001832_1_3_1"/>
<dbReference type="PROSITE" id="PS51192">
    <property type="entry name" value="HELICASE_ATP_BIND_1"/>
    <property type="match status" value="1"/>
</dbReference>
<comment type="caution">
    <text evidence="9">The sequence shown here is derived from an EMBL/GenBank/DDBJ whole genome shotgun (WGS) entry which is preliminary data.</text>
</comment>
<dbReference type="GO" id="GO:0003724">
    <property type="term" value="F:RNA helicase activity"/>
    <property type="evidence" value="ECO:0007669"/>
    <property type="project" value="UniProtKB-EC"/>
</dbReference>
<dbReference type="GeneID" id="19167610"/>
<dbReference type="SMART" id="SM00487">
    <property type="entry name" value="DEXDc"/>
    <property type="match status" value="1"/>
</dbReference>
<evidence type="ECO:0000313" key="10">
    <source>
        <dbReference type="Proteomes" id="UP000019478"/>
    </source>
</evidence>
<dbReference type="EC" id="3.6.4.13" evidence="1"/>
<dbReference type="PANTHER" id="PTHR18934">
    <property type="entry name" value="ATP-DEPENDENT RNA HELICASE"/>
    <property type="match status" value="1"/>
</dbReference>
<dbReference type="GO" id="GO:0005524">
    <property type="term" value="F:ATP binding"/>
    <property type="evidence" value="ECO:0007669"/>
    <property type="project" value="UniProtKB-KW"/>
</dbReference>
<dbReference type="InterPro" id="IPR001650">
    <property type="entry name" value="Helicase_C-like"/>
</dbReference>
<feature type="compositionally biased region" description="Basic residues" evidence="6">
    <location>
        <begin position="1"/>
        <end position="10"/>
    </location>
</feature>
<sequence length="1471" mass="162402">MAPNRKKKKPAANPARGFATTSLPSKAKSVEQASDATADEERASSTPIVAPKVQGSGSGSGNSNSKPSQETSDIKDMSPEELEAHLETSELEALVEKYAARSTADASRQVAKLETERRQLRSQAYRLSTYPWLTDDTVNELLELSASETADSASGGRATAAVEDEEKLLIDLWTLERVLEALKLPRVSEAIAQVAVLAIRGKLVISSDSLPGLQEAFEWYGSNTGPSELPHYETVTALKPGQSGDTTPLQANSEPASAIQSRQSPSSTPAKTSEPEEESSPDVSSDSDEDIDPAELTGKYIRLQSLIWEVQRNQEANEGQKSTARRQKRVSRLKQKIERLRRDPLFDEYEAEVGWSASQIDLQASHEQSLREKAAAKRREQSQNKSHELTNRPSGPATATQTSHHQEEGQPAEDLNTDGDGDGLLAGMFGEADGNENENSTQQDDPQGVKLLHFGRWTGVSPRRLLDEICKGHDSRARVAVRILHNSSYSARHSLDIYWTVDALPGPHTTEALPSEVTARTDPRLWSLEMTSMAAASSAQSEAYVCTLGLFLVSSLGTKEQKALARLPTVWRDVIKDLTDSKQRLVDEEHKTSLGRIRGLIHETQRKLSQGQTQVARADGGGPSGSLVERRRRVPRPQAARLDPGQVAQEWETRSSRPAFQEMLEVRRQLPVHQFKDMILGCVADNAVSVICAETGAGKSSGIPVLLLEQAFGQGRDCRILVTQPRRISAVTLARRVSQELGESRSDLGTARSLVGYAIRLEAKTSSSTRITYATTGVLLRMLEESPDLDELDYLILDEVHERTMDLDLLFIALKKLQQRRSTLKMVLMSATVDARKFAAYFGGAPVLDLPGRTFPVEVGFLEDAVEATQGLKDKALSTSTQDDGPGPDLDDFYGSEKGRPVVNNPEAYSSQTVRALSTMDEYRIDYNLIVKLAASIASNPKYAKYSSAILIFMPGIGEMRRLHNLLLSLDTFGRNWLVYLLHSTFSTEDLEKAFERPPRGYRKIVIATNIAETGITIPDVTAVIDTCKEKVMRFDERRQLSRLTEGFISRSSARQRRGRAARVQEGLCFHLVTKHRFETSMLEQQVPEILRLGLQDPILRIKVWDLGSIEETLNAAIDPPSRKNMLRAIEKLKDAGALTKAEALTPLGQQIARLPLEVTLAKLAIFGVIFRCLDPVLAIISLLISKSPFLASASGGSGSQADFRQIFSRSDSDLLSSFNAYESWRRAKTARLAQDFCRKNHISDQAMSQVEEQKIQLLVYLVDAGLVVLSAEEKATLSRARAGGVGGRGGGGGSGGGSVFYTIPSRYSESISDRALNSLMAMALYPRILLREGKGWRNVYTNQQVSLTARSINHPSNNARPPRWLSFYEAMQNRSGNLNVFETSSVPESALALLVGVGDAEFKFFAGVLVLGFGKVKLAVRHWRQLMAIKVLRERMRQVLDTCYKRPGEELRENERRWVDSWLAIEAVEE</sequence>
<dbReference type="OrthoDB" id="5600252at2759"/>
<feature type="compositionally biased region" description="Polar residues" evidence="6">
    <location>
        <begin position="243"/>
        <end position="263"/>
    </location>
</feature>
<evidence type="ECO:0000256" key="2">
    <source>
        <dbReference type="ARBA" id="ARBA00022741"/>
    </source>
</evidence>
<evidence type="ECO:0000256" key="5">
    <source>
        <dbReference type="ARBA" id="ARBA00047984"/>
    </source>
</evidence>
<evidence type="ECO:0000256" key="6">
    <source>
        <dbReference type="SAM" id="MobiDB-lite"/>
    </source>
</evidence>
<feature type="domain" description="Helicase ATP-binding" evidence="7">
    <location>
        <begin position="680"/>
        <end position="851"/>
    </location>
</feature>
<feature type="region of interest" description="Disordered" evidence="6">
    <location>
        <begin position="238"/>
        <end position="292"/>
    </location>
</feature>